<dbReference type="Gene3D" id="2.60.210.10">
    <property type="entry name" value="Apoptosis, Tumor Necrosis Factor Receptor Associated Protein 2, Chain A"/>
    <property type="match status" value="1"/>
</dbReference>
<reference evidence="9" key="1">
    <citation type="submission" date="2020-04" db="EMBL/GenBank/DDBJ databases">
        <authorList>
            <person name="Alioto T."/>
            <person name="Alioto T."/>
            <person name="Gomez Garrido J."/>
        </authorList>
    </citation>
    <scope>NUCLEOTIDE SEQUENCE</scope>
    <source>
        <strain evidence="9">A484AB</strain>
    </source>
</reference>
<accession>A0A7D9HD44</accession>
<proteinExistence type="predicted"/>
<keyword evidence="9" id="KW-0675">Receptor</keyword>
<dbReference type="InterPro" id="IPR001293">
    <property type="entry name" value="Znf_TRAF"/>
</dbReference>
<dbReference type="GO" id="GO:0031663">
    <property type="term" value="P:lipopolysaccharide-mediated signaling pathway"/>
    <property type="evidence" value="ECO:0007669"/>
    <property type="project" value="TreeGrafter"/>
</dbReference>
<evidence type="ECO:0000256" key="3">
    <source>
        <dbReference type="ARBA" id="ARBA00022723"/>
    </source>
</evidence>
<gene>
    <name evidence="9" type="ORF">PACLA_8A074160</name>
</gene>
<evidence type="ECO:0000256" key="1">
    <source>
        <dbReference type="ARBA" id="ARBA00004496"/>
    </source>
</evidence>
<keyword evidence="3" id="KW-0479">Metal-binding</keyword>
<evidence type="ECO:0000256" key="6">
    <source>
        <dbReference type="ARBA" id="ARBA00022833"/>
    </source>
</evidence>
<dbReference type="GO" id="GO:0042981">
    <property type="term" value="P:regulation of apoptotic process"/>
    <property type="evidence" value="ECO:0007669"/>
    <property type="project" value="InterPro"/>
</dbReference>
<comment type="subcellular location">
    <subcellularLocation>
        <location evidence="1">Cytoplasm</location>
    </subcellularLocation>
</comment>
<feature type="non-terminal residue" evidence="9">
    <location>
        <position position="1"/>
    </location>
</feature>
<evidence type="ECO:0000256" key="2">
    <source>
        <dbReference type="ARBA" id="ARBA00022490"/>
    </source>
</evidence>
<keyword evidence="2" id="KW-0963">Cytoplasm</keyword>
<dbReference type="Proteomes" id="UP001152795">
    <property type="component" value="Unassembled WGS sequence"/>
</dbReference>
<dbReference type="EMBL" id="CACRXK020000420">
    <property type="protein sequence ID" value="CAB3981701.1"/>
    <property type="molecule type" value="Genomic_DNA"/>
</dbReference>
<keyword evidence="6" id="KW-0862">Zinc</keyword>
<dbReference type="PROSITE" id="PS50144">
    <property type="entry name" value="MATH"/>
    <property type="match status" value="1"/>
</dbReference>
<dbReference type="GO" id="GO:0005737">
    <property type="term" value="C:cytoplasm"/>
    <property type="evidence" value="ECO:0007669"/>
    <property type="project" value="UniProtKB-SubCell"/>
</dbReference>
<dbReference type="GO" id="GO:0008270">
    <property type="term" value="F:zinc ion binding"/>
    <property type="evidence" value="ECO:0007669"/>
    <property type="project" value="UniProtKB-KW"/>
</dbReference>
<dbReference type="PANTHER" id="PTHR10131">
    <property type="entry name" value="TNF RECEPTOR ASSOCIATED FACTOR"/>
    <property type="match status" value="1"/>
</dbReference>
<evidence type="ECO:0000256" key="5">
    <source>
        <dbReference type="ARBA" id="ARBA00022771"/>
    </source>
</evidence>
<dbReference type="Gene3D" id="3.30.40.10">
    <property type="entry name" value="Zinc/RING finger domain, C3HC4 (zinc finger)"/>
    <property type="match status" value="2"/>
</dbReference>
<dbReference type="InterPro" id="IPR049342">
    <property type="entry name" value="TRAF1-6_MATH_dom"/>
</dbReference>
<keyword evidence="10" id="KW-1185">Reference proteome</keyword>
<evidence type="ECO:0000256" key="4">
    <source>
        <dbReference type="ARBA" id="ARBA00022737"/>
    </source>
</evidence>
<evidence type="ECO:0000313" key="9">
    <source>
        <dbReference type="EMBL" id="CAB3981701.1"/>
    </source>
</evidence>
<dbReference type="CDD" id="cd00270">
    <property type="entry name" value="MATH_TRAF_C"/>
    <property type="match status" value="1"/>
</dbReference>
<dbReference type="InterPro" id="IPR002083">
    <property type="entry name" value="MATH/TRAF_dom"/>
</dbReference>
<evidence type="ECO:0000256" key="8">
    <source>
        <dbReference type="SAM" id="MobiDB-lite"/>
    </source>
</evidence>
<dbReference type="GO" id="GO:0061630">
    <property type="term" value="F:ubiquitin protein ligase activity"/>
    <property type="evidence" value="ECO:0007669"/>
    <property type="project" value="TreeGrafter"/>
</dbReference>
<keyword evidence="5" id="KW-0863">Zinc-finger</keyword>
<keyword evidence="4" id="KW-0677">Repeat</keyword>
<feature type="compositionally biased region" description="Basic and acidic residues" evidence="8">
    <location>
        <begin position="139"/>
        <end position="148"/>
    </location>
</feature>
<dbReference type="GO" id="GO:0043122">
    <property type="term" value="P:regulation of canonical NF-kappaB signal transduction"/>
    <property type="evidence" value="ECO:0007669"/>
    <property type="project" value="TreeGrafter"/>
</dbReference>
<sequence>EHLKTCEFVEVPCPKGCNQNVERKVLEHHLKKECSKRTTTCQHCKTEVQHKNYKDHLGKCQKVSVACPDCNKKMLREKLTAGHEKECPKAQAVCEFKAYGCKWTGVRLQLQNHLKNEVSMATHLSLLCKATTVLLPTNGRDKNKDGASKSEASGSGSSGNAAVSGNVLEELNRQRNRNAESIATVEAKIEQVERKTRDLTGRVDRQQRENEGSMTLLKNTVIELEARMCNGVYLWRITGYARHLENARDNVVTALHSPPFYTNFYGYKLCLRINPNGVDTGYGSHVSLFVHMMQSDWDDTLEWPFSGRISLSILDQSDDGEYKRHISETLVTRPNLLAFQRPTTPRNHKGYGYVEFAHIETLQDRQYLKNDCLLVRVQVFQ</sequence>
<dbReference type="PANTHER" id="PTHR10131:SF152">
    <property type="entry name" value="TNF RECEPTOR-ASSOCIATED FACTOR 6"/>
    <property type="match status" value="1"/>
</dbReference>
<feature type="region of interest" description="Disordered" evidence="8">
    <location>
        <begin position="138"/>
        <end position="163"/>
    </location>
</feature>
<keyword evidence="7" id="KW-0175">Coiled coil</keyword>
<dbReference type="Pfam" id="PF21355">
    <property type="entry name" value="TRAF-mep_MATH"/>
    <property type="match status" value="1"/>
</dbReference>
<dbReference type="GO" id="GO:0045087">
    <property type="term" value="P:innate immune response"/>
    <property type="evidence" value="ECO:0007669"/>
    <property type="project" value="TreeGrafter"/>
</dbReference>
<dbReference type="InterPro" id="IPR008974">
    <property type="entry name" value="TRAF-like"/>
</dbReference>
<dbReference type="InterPro" id="IPR012227">
    <property type="entry name" value="TNF_rcpt-assoc_TRAF_met"/>
</dbReference>
<feature type="compositionally biased region" description="Low complexity" evidence="8">
    <location>
        <begin position="149"/>
        <end position="163"/>
    </location>
</feature>
<dbReference type="AlphaFoldDB" id="A0A7D9HD44"/>
<dbReference type="Pfam" id="PF02176">
    <property type="entry name" value="zf-TRAF"/>
    <property type="match status" value="1"/>
</dbReference>
<dbReference type="OrthoDB" id="5945824at2759"/>
<protein>
    <submittedName>
        <fullName evidence="9">TNF receptor-associated factor 6-like</fullName>
    </submittedName>
</protein>
<evidence type="ECO:0000313" key="10">
    <source>
        <dbReference type="Proteomes" id="UP001152795"/>
    </source>
</evidence>
<name>A0A7D9HD44_PARCT</name>
<dbReference type="PIRSF" id="PIRSF015614">
    <property type="entry name" value="TRAF"/>
    <property type="match status" value="1"/>
</dbReference>
<feature type="coiled-coil region" evidence="7">
    <location>
        <begin position="168"/>
        <end position="209"/>
    </location>
</feature>
<organism evidence="9 10">
    <name type="scientific">Paramuricea clavata</name>
    <name type="common">Red gorgonian</name>
    <name type="synonym">Violescent sea-whip</name>
    <dbReference type="NCBI Taxonomy" id="317549"/>
    <lineage>
        <taxon>Eukaryota</taxon>
        <taxon>Metazoa</taxon>
        <taxon>Cnidaria</taxon>
        <taxon>Anthozoa</taxon>
        <taxon>Octocorallia</taxon>
        <taxon>Malacalcyonacea</taxon>
        <taxon>Plexauridae</taxon>
        <taxon>Paramuricea</taxon>
    </lineage>
</organism>
<dbReference type="InterPro" id="IPR013083">
    <property type="entry name" value="Znf_RING/FYVE/PHD"/>
</dbReference>
<evidence type="ECO:0000256" key="7">
    <source>
        <dbReference type="SAM" id="Coils"/>
    </source>
</evidence>
<comment type="caution">
    <text evidence="9">The sequence shown here is derived from an EMBL/GenBank/DDBJ whole genome shotgun (WGS) entry which is preliminary data.</text>
</comment>
<dbReference type="PROSITE" id="PS50145">
    <property type="entry name" value="ZF_TRAF"/>
    <property type="match status" value="2"/>
</dbReference>
<dbReference type="SUPFAM" id="SSF49599">
    <property type="entry name" value="TRAF domain-like"/>
    <property type="match status" value="2"/>
</dbReference>